<sequence>MFAVIKTKGYQYLVKKGEKITIPAFIGDPGTKVEFDEVMMVKDNNDTKVGSPYIKGAKVRGIVKQCGRLPKITVFKFRRREKYRRKKGHRQHFTEVEITDIIKK</sequence>
<keyword evidence="4 5" id="KW-0694">RNA-binding</keyword>
<dbReference type="Pfam" id="PF00829">
    <property type="entry name" value="Ribosomal_L21p"/>
    <property type="match status" value="1"/>
</dbReference>
<dbReference type="GO" id="GO:0006412">
    <property type="term" value="P:translation"/>
    <property type="evidence" value="ECO:0007669"/>
    <property type="project" value="UniProtKB-UniRule"/>
</dbReference>
<protein>
    <recommendedName>
        <fullName evidence="4">Large ribosomal subunit protein bL21</fullName>
    </recommendedName>
</protein>
<dbReference type="PANTHER" id="PTHR21349:SF0">
    <property type="entry name" value="LARGE RIBOSOMAL SUBUNIT PROTEIN BL21M"/>
    <property type="match status" value="1"/>
</dbReference>
<keyword evidence="4 5" id="KW-0699">rRNA-binding</keyword>
<keyword evidence="3 4" id="KW-0687">Ribonucleoprotein</keyword>
<comment type="function">
    <text evidence="4 5">This protein binds to 23S rRNA in the presence of protein L20.</text>
</comment>
<accession>A0A0S7YBV8</accession>
<dbReference type="EMBL" id="LJNI01000090">
    <property type="protein sequence ID" value="KPJ72221.1"/>
    <property type="molecule type" value="Genomic_DNA"/>
</dbReference>
<name>A0A0S7YBV8_UNCT6</name>
<keyword evidence="2 4" id="KW-0689">Ribosomal protein</keyword>
<evidence type="ECO:0000256" key="1">
    <source>
        <dbReference type="ARBA" id="ARBA00008563"/>
    </source>
</evidence>
<dbReference type="AlphaFoldDB" id="A0A0S7YBV8"/>
<dbReference type="GO" id="GO:1990904">
    <property type="term" value="C:ribonucleoprotein complex"/>
    <property type="evidence" value="ECO:0007669"/>
    <property type="project" value="UniProtKB-KW"/>
</dbReference>
<dbReference type="GO" id="GO:0005840">
    <property type="term" value="C:ribosome"/>
    <property type="evidence" value="ECO:0007669"/>
    <property type="project" value="UniProtKB-KW"/>
</dbReference>
<evidence type="ECO:0000313" key="7">
    <source>
        <dbReference type="Proteomes" id="UP000051012"/>
    </source>
</evidence>
<comment type="subunit">
    <text evidence="4">Part of the 50S ribosomal subunit. Contacts protein L20.</text>
</comment>
<proteinExistence type="inferred from homology"/>
<dbReference type="GO" id="GO:0019843">
    <property type="term" value="F:rRNA binding"/>
    <property type="evidence" value="ECO:0007669"/>
    <property type="project" value="UniProtKB-UniRule"/>
</dbReference>
<evidence type="ECO:0000256" key="2">
    <source>
        <dbReference type="ARBA" id="ARBA00022980"/>
    </source>
</evidence>
<reference evidence="6 7" key="1">
    <citation type="journal article" date="2015" name="Microbiome">
        <title>Genomic resolution of linkages in carbon, nitrogen, and sulfur cycling among widespread estuary sediment bacteria.</title>
        <authorList>
            <person name="Baker B.J."/>
            <person name="Lazar C.S."/>
            <person name="Teske A.P."/>
            <person name="Dick G.J."/>
        </authorList>
    </citation>
    <scope>NUCLEOTIDE SEQUENCE [LARGE SCALE GENOMIC DNA]</scope>
    <source>
        <strain evidence="6">DG_78</strain>
    </source>
</reference>
<dbReference type="InterPro" id="IPR028909">
    <property type="entry name" value="bL21-like"/>
</dbReference>
<gene>
    <name evidence="4" type="primary">rplU</name>
    <name evidence="6" type="ORF">AMJ52_07040</name>
</gene>
<dbReference type="InterPro" id="IPR001787">
    <property type="entry name" value="Ribosomal_bL21"/>
</dbReference>
<evidence type="ECO:0000313" key="6">
    <source>
        <dbReference type="EMBL" id="KPJ72221.1"/>
    </source>
</evidence>
<dbReference type="GO" id="GO:0005737">
    <property type="term" value="C:cytoplasm"/>
    <property type="evidence" value="ECO:0007669"/>
    <property type="project" value="UniProtKB-ARBA"/>
</dbReference>
<dbReference type="NCBIfam" id="TIGR00061">
    <property type="entry name" value="L21"/>
    <property type="match status" value="1"/>
</dbReference>
<dbReference type="PANTHER" id="PTHR21349">
    <property type="entry name" value="50S RIBOSOMAL PROTEIN L21"/>
    <property type="match status" value="1"/>
</dbReference>
<dbReference type="SUPFAM" id="SSF141091">
    <property type="entry name" value="L21p-like"/>
    <property type="match status" value="1"/>
</dbReference>
<evidence type="ECO:0000256" key="4">
    <source>
        <dbReference type="HAMAP-Rule" id="MF_01363"/>
    </source>
</evidence>
<dbReference type="InterPro" id="IPR036164">
    <property type="entry name" value="bL21-like_sf"/>
</dbReference>
<comment type="caution">
    <text evidence="6">The sequence shown here is derived from an EMBL/GenBank/DDBJ whole genome shotgun (WGS) entry which is preliminary data.</text>
</comment>
<dbReference type="Proteomes" id="UP000051012">
    <property type="component" value="Unassembled WGS sequence"/>
</dbReference>
<organism evidence="6 7">
    <name type="scientific">candidate division TA06 bacterium DG_78</name>
    <dbReference type="NCBI Taxonomy" id="1703772"/>
    <lineage>
        <taxon>Bacteria</taxon>
        <taxon>Bacteria division TA06</taxon>
    </lineage>
</organism>
<evidence type="ECO:0000256" key="5">
    <source>
        <dbReference type="RuleBase" id="RU000562"/>
    </source>
</evidence>
<dbReference type="HAMAP" id="MF_01363">
    <property type="entry name" value="Ribosomal_bL21"/>
    <property type="match status" value="1"/>
</dbReference>
<dbReference type="GO" id="GO:0003735">
    <property type="term" value="F:structural constituent of ribosome"/>
    <property type="evidence" value="ECO:0007669"/>
    <property type="project" value="InterPro"/>
</dbReference>
<comment type="similarity">
    <text evidence="1 4 5">Belongs to the bacterial ribosomal protein bL21 family.</text>
</comment>
<evidence type="ECO:0000256" key="3">
    <source>
        <dbReference type="ARBA" id="ARBA00023274"/>
    </source>
</evidence>